<proteinExistence type="predicted"/>
<accession>A0A917TVB3</accession>
<reference evidence="2" key="1">
    <citation type="journal article" date="2014" name="Int. J. Syst. Evol. Microbiol.">
        <title>Complete genome sequence of Corynebacterium casei LMG S-19264T (=DSM 44701T), isolated from a smear-ripened cheese.</title>
        <authorList>
            <consortium name="US DOE Joint Genome Institute (JGI-PGF)"/>
            <person name="Walter F."/>
            <person name="Albersmeier A."/>
            <person name="Kalinowski J."/>
            <person name="Ruckert C."/>
        </authorList>
    </citation>
    <scope>NUCLEOTIDE SEQUENCE</scope>
    <source>
        <strain evidence="2">JCM 19831</strain>
    </source>
</reference>
<dbReference type="RefSeq" id="WP_190252003.1">
    <property type="nucleotide sequence ID" value="NZ_BMPI01000022.1"/>
</dbReference>
<gene>
    <name evidence="2" type="ORF">GCM10007977_046380</name>
</gene>
<dbReference type="PANTHER" id="PTHR43433:SF1">
    <property type="entry name" value="BLL5160 PROTEIN"/>
    <property type="match status" value="1"/>
</dbReference>
<keyword evidence="3" id="KW-1185">Reference proteome</keyword>
<comment type="caution">
    <text evidence="2">The sequence shown here is derived from an EMBL/GenBank/DDBJ whole genome shotgun (WGS) entry which is preliminary data.</text>
</comment>
<name>A0A917TVB3_9ACTN</name>
<dbReference type="Proteomes" id="UP000642070">
    <property type="component" value="Unassembled WGS sequence"/>
</dbReference>
<reference evidence="2" key="2">
    <citation type="submission" date="2020-09" db="EMBL/GenBank/DDBJ databases">
        <authorList>
            <person name="Sun Q."/>
            <person name="Ohkuma M."/>
        </authorList>
    </citation>
    <scope>NUCLEOTIDE SEQUENCE</scope>
    <source>
        <strain evidence="2">JCM 19831</strain>
    </source>
</reference>
<dbReference type="Pfam" id="PF00561">
    <property type="entry name" value="Abhydrolase_1"/>
    <property type="match status" value="1"/>
</dbReference>
<dbReference type="EMBL" id="BMPI01000022">
    <property type="protein sequence ID" value="GGM39692.1"/>
    <property type="molecule type" value="Genomic_DNA"/>
</dbReference>
<dbReference type="InterPro" id="IPR050471">
    <property type="entry name" value="AB_hydrolase"/>
</dbReference>
<protein>
    <recommendedName>
        <fullName evidence="1">AB hydrolase-1 domain-containing protein</fullName>
    </recommendedName>
</protein>
<feature type="domain" description="AB hydrolase-1" evidence="1">
    <location>
        <begin position="32"/>
        <end position="285"/>
    </location>
</feature>
<dbReference type="PANTHER" id="PTHR43433">
    <property type="entry name" value="HYDROLASE, ALPHA/BETA FOLD FAMILY PROTEIN"/>
    <property type="match status" value="1"/>
</dbReference>
<evidence type="ECO:0000313" key="3">
    <source>
        <dbReference type="Proteomes" id="UP000642070"/>
    </source>
</evidence>
<organism evidence="2 3">
    <name type="scientific">Dactylosporangium sucinum</name>
    <dbReference type="NCBI Taxonomy" id="1424081"/>
    <lineage>
        <taxon>Bacteria</taxon>
        <taxon>Bacillati</taxon>
        <taxon>Actinomycetota</taxon>
        <taxon>Actinomycetes</taxon>
        <taxon>Micromonosporales</taxon>
        <taxon>Micromonosporaceae</taxon>
        <taxon>Dactylosporangium</taxon>
    </lineage>
</organism>
<dbReference type="GO" id="GO:0003824">
    <property type="term" value="F:catalytic activity"/>
    <property type="evidence" value="ECO:0007669"/>
    <property type="project" value="UniProtKB-ARBA"/>
</dbReference>
<evidence type="ECO:0000313" key="2">
    <source>
        <dbReference type="EMBL" id="GGM39692.1"/>
    </source>
</evidence>
<sequence>MILDGDPGPQFAIRGDNLKVAFDTSGAPDGFPVFLLHGTPGSRKGPRPRGSVLHRLGIRLITYDRPGYGDSDRRSGRLVEDAARDVEAIAEKLRLNHFAVVGRSGGGPHALACAADDILRRRVTRVAVLVSFAPPDTTDVEWFKGMNADNVRGFGLGAEATVEIENEILRRAELVRQNPKLLLDELFEYMTPADRRALNSSALRQIVIETHREGLRSGPYGWVDDVLALRGNWKVDLESIDTEVRIWHGADDTFAPASHSAWLAARIPGAKIFVEPGKAHFDAMQEIPRVLRWAAGDGAQPTARDEALSGARAAQ</sequence>
<dbReference type="Gene3D" id="3.40.50.1820">
    <property type="entry name" value="alpha/beta hydrolase"/>
    <property type="match status" value="1"/>
</dbReference>
<dbReference type="InterPro" id="IPR029058">
    <property type="entry name" value="AB_hydrolase_fold"/>
</dbReference>
<dbReference type="SUPFAM" id="SSF53474">
    <property type="entry name" value="alpha/beta-Hydrolases"/>
    <property type="match status" value="1"/>
</dbReference>
<dbReference type="InterPro" id="IPR000073">
    <property type="entry name" value="AB_hydrolase_1"/>
</dbReference>
<evidence type="ECO:0000259" key="1">
    <source>
        <dbReference type="Pfam" id="PF00561"/>
    </source>
</evidence>
<dbReference type="AlphaFoldDB" id="A0A917TVB3"/>